<evidence type="ECO:0000259" key="2">
    <source>
        <dbReference type="Pfam" id="PF04024"/>
    </source>
</evidence>
<dbReference type="Pfam" id="PF04024">
    <property type="entry name" value="PspC"/>
    <property type="match status" value="1"/>
</dbReference>
<dbReference type="OrthoDB" id="674853at2"/>
<dbReference type="InterPro" id="IPR007168">
    <property type="entry name" value="Phageshock_PspC_N"/>
</dbReference>
<dbReference type="RefSeq" id="WP_092019386.1">
    <property type="nucleotide sequence ID" value="NZ_FOXH01000018.1"/>
</dbReference>
<gene>
    <name evidence="3" type="ORF">SAMN04515674_11819</name>
</gene>
<dbReference type="AlphaFoldDB" id="A0A1I5YCW9"/>
<keyword evidence="4" id="KW-1185">Reference proteome</keyword>
<keyword evidence="1" id="KW-0472">Membrane</keyword>
<keyword evidence="1" id="KW-0812">Transmembrane</keyword>
<dbReference type="EMBL" id="FOXH01000018">
    <property type="protein sequence ID" value="SFQ42013.1"/>
    <property type="molecule type" value="Genomic_DNA"/>
</dbReference>
<dbReference type="Proteomes" id="UP000199306">
    <property type="component" value="Unassembled WGS sequence"/>
</dbReference>
<sequence length="73" mass="8850">MLRLKYFVENQVFGVCTRLGEKFKISTGSIRLYFIYISFITMGSPIIIYLILAFWMNIRKYLRQRNNPTVWEF</sequence>
<organism evidence="3 4">
    <name type="scientific">Pseudarcicella hirudinis</name>
    <dbReference type="NCBI Taxonomy" id="1079859"/>
    <lineage>
        <taxon>Bacteria</taxon>
        <taxon>Pseudomonadati</taxon>
        <taxon>Bacteroidota</taxon>
        <taxon>Cytophagia</taxon>
        <taxon>Cytophagales</taxon>
        <taxon>Flectobacillaceae</taxon>
        <taxon>Pseudarcicella</taxon>
    </lineage>
</organism>
<reference evidence="3 4" key="1">
    <citation type="submission" date="2016-10" db="EMBL/GenBank/DDBJ databases">
        <authorList>
            <person name="de Groot N.N."/>
        </authorList>
    </citation>
    <scope>NUCLEOTIDE SEQUENCE [LARGE SCALE GENOMIC DNA]</scope>
    <source>
        <strain evidence="4">E92,LMG 26720,CCM 7988</strain>
    </source>
</reference>
<evidence type="ECO:0000313" key="4">
    <source>
        <dbReference type="Proteomes" id="UP000199306"/>
    </source>
</evidence>
<feature type="transmembrane region" description="Helical" evidence="1">
    <location>
        <begin position="33"/>
        <end position="55"/>
    </location>
</feature>
<feature type="domain" description="Phage shock protein PspC N-terminal" evidence="2">
    <location>
        <begin position="12"/>
        <end position="56"/>
    </location>
</feature>
<evidence type="ECO:0000313" key="3">
    <source>
        <dbReference type="EMBL" id="SFQ42013.1"/>
    </source>
</evidence>
<name>A0A1I5YCW9_9BACT</name>
<dbReference type="STRING" id="1079859.SAMN04515674_11819"/>
<proteinExistence type="predicted"/>
<keyword evidence="1" id="KW-1133">Transmembrane helix</keyword>
<protein>
    <submittedName>
        <fullName evidence="3">PspC domain-containing protein</fullName>
    </submittedName>
</protein>
<evidence type="ECO:0000256" key="1">
    <source>
        <dbReference type="SAM" id="Phobius"/>
    </source>
</evidence>
<accession>A0A1I5YCW9</accession>